<dbReference type="STRING" id="307507.A0A2V0P6T9"/>
<dbReference type="SUPFAM" id="SSF55909">
    <property type="entry name" value="Pentein"/>
    <property type="match status" value="1"/>
</dbReference>
<organism evidence="4 5">
    <name type="scientific">Raphidocelis subcapitata</name>
    <dbReference type="NCBI Taxonomy" id="307507"/>
    <lineage>
        <taxon>Eukaryota</taxon>
        <taxon>Viridiplantae</taxon>
        <taxon>Chlorophyta</taxon>
        <taxon>core chlorophytes</taxon>
        <taxon>Chlorophyceae</taxon>
        <taxon>CS clade</taxon>
        <taxon>Sphaeropleales</taxon>
        <taxon>Selenastraceae</taxon>
        <taxon>Raphidocelis</taxon>
    </lineage>
</organism>
<dbReference type="AlphaFoldDB" id="A0A2V0P6T9"/>
<evidence type="ECO:0000256" key="1">
    <source>
        <dbReference type="ARBA" id="ARBA00008532"/>
    </source>
</evidence>
<reference evidence="4 5" key="1">
    <citation type="journal article" date="2018" name="Sci. Rep.">
        <title>Raphidocelis subcapitata (=Pseudokirchneriella subcapitata) provides an insight into genome evolution and environmental adaptations in the Sphaeropleales.</title>
        <authorList>
            <person name="Suzuki S."/>
            <person name="Yamaguchi H."/>
            <person name="Nakajima N."/>
            <person name="Kawachi M."/>
        </authorList>
    </citation>
    <scope>NUCLEOTIDE SEQUENCE [LARGE SCALE GENOMIC DNA]</scope>
    <source>
        <strain evidence="4 5">NIES-35</strain>
    </source>
</reference>
<feature type="active site" description="Proton donor" evidence="3">
    <location>
        <position position="226"/>
    </location>
</feature>
<name>A0A2V0P6T9_9CHLO</name>
<dbReference type="PANTHER" id="PTHR12737">
    <property type="entry name" value="DIMETHYLARGININE DIMETHYLAMINOHYDROLASE"/>
    <property type="match status" value="1"/>
</dbReference>
<dbReference type="GO" id="GO:0000052">
    <property type="term" value="P:citrulline metabolic process"/>
    <property type="evidence" value="ECO:0007669"/>
    <property type="project" value="TreeGrafter"/>
</dbReference>
<comment type="caution">
    <text evidence="4">The sequence shown here is derived from an EMBL/GenBank/DDBJ whole genome shotgun (WGS) entry which is preliminary data.</text>
</comment>
<dbReference type="GO" id="GO:0006525">
    <property type="term" value="P:arginine metabolic process"/>
    <property type="evidence" value="ECO:0007669"/>
    <property type="project" value="TreeGrafter"/>
</dbReference>
<comment type="similarity">
    <text evidence="1">Belongs to the DDAH family.</text>
</comment>
<evidence type="ECO:0000256" key="3">
    <source>
        <dbReference type="PIRSR" id="PIRSR633199-1"/>
    </source>
</evidence>
<dbReference type="PANTHER" id="PTHR12737:SF9">
    <property type="entry name" value="DIMETHYLARGININASE"/>
    <property type="match status" value="1"/>
</dbReference>
<evidence type="ECO:0000256" key="2">
    <source>
        <dbReference type="ARBA" id="ARBA00022801"/>
    </source>
</evidence>
<gene>
    <name evidence="4" type="ORF">Rsub_07378</name>
</gene>
<accession>A0A2V0P6T9</accession>
<dbReference type="Gene3D" id="3.75.10.10">
    <property type="entry name" value="L-arginine/glycine Amidinotransferase, Chain A"/>
    <property type="match status" value="1"/>
</dbReference>
<dbReference type="InParanoid" id="A0A2V0P6T9"/>
<dbReference type="EMBL" id="BDRX01000054">
    <property type="protein sequence ID" value="GBF94642.1"/>
    <property type="molecule type" value="Genomic_DNA"/>
</dbReference>
<protein>
    <submittedName>
        <fullName evidence="4">Uncharacterized protein</fullName>
    </submittedName>
</protein>
<feature type="active site" description="Nucleophile" evidence="3">
    <location>
        <position position="326"/>
    </location>
</feature>
<proteinExistence type="inferred from homology"/>
<dbReference type="InterPro" id="IPR033199">
    <property type="entry name" value="DDAH-like"/>
</dbReference>
<sequence>MSALGRLLTLRASASAAAHRAMASAAAPPAPAAGAWQVRAALVRGLPASFSKALQMHAGGPAIDAAAAAREHEAYTALLERLVPRVVELPADEAHPDCVFIEDTAIVTPCGVAVVTRPGAPERRGEVGPVAAALERLREEGAGAAAGESAAGGAPLVRAVHRLEPPALLDGGDVLQVAGFVLIGLSARTNAAAVEQVRAALARAGARGPDGAPLRVEGVPMPHGLHLKSACSALDDSTLLASDDAAGRAVVDGLRSAVPALAARLAVEFVPSDPLAANVLRIGGAVVMQASPAEGFVRALCDARGLRLHALPRAAELAKADAALTCCSILLA</sequence>
<dbReference type="GO" id="GO:0045429">
    <property type="term" value="P:positive regulation of nitric oxide biosynthetic process"/>
    <property type="evidence" value="ECO:0007669"/>
    <property type="project" value="TreeGrafter"/>
</dbReference>
<dbReference type="GO" id="GO:0016403">
    <property type="term" value="F:dimethylargininase activity"/>
    <property type="evidence" value="ECO:0007669"/>
    <property type="project" value="TreeGrafter"/>
</dbReference>
<keyword evidence="2" id="KW-0378">Hydrolase</keyword>
<keyword evidence="5" id="KW-1185">Reference proteome</keyword>
<dbReference type="Pfam" id="PF02274">
    <property type="entry name" value="ADI"/>
    <property type="match status" value="1"/>
</dbReference>
<dbReference type="Proteomes" id="UP000247498">
    <property type="component" value="Unassembled WGS sequence"/>
</dbReference>
<dbReference type="OrthoDB" id="26679at2759"/>
<dbReference type="GO" id="GO:0016597">
    <property type="term" value="F:amino acid binding"/>
    <property type="evidence" value="ECO:0007669"/>
    <property type="project" value="TreeGrafter"/>
</dbReference>
<evidence type="ECO:0000313" key="5">
    <source>
        <dbReference type="Proteomes" id="UP000247498"/>
    </source>
</evidence>
<evidence type="ECO:0000313" key="4">
    <source>
        <dbReference type="EMBL" id="GBF94642.1"/>
    </source>
</evidence>